<protein>
    <submittedName>
        <fullName evidence="1">Uncharacterized protein</fullName>
    </submittedName>
</protein>
<dbReference type="EMBL" id="JACBAF010002014">
    <property type="protein sequence ID" value="KAF7169942.1"/>
    <property type="molecule type" value="Genomic_DNA"/>
</dbReference>
<comment type="caution">
    <text evidence="1">The sequence shown here is derived from an EMBL/GenBank/DDBJ whole genome shotgun (WGS) entry which is preliminary data.</text>
</comment>
<name>A0A8H6QDE5_9EURO</name>
<dbReference type="Proteomes" id="UP000662466">
    <property type="component" value="Unassembled WGS sequence"/>
</dbReference>
<evidence type="ECO:0000313" key="2">
    <source>
        <dbReference type="Proteomes" id="UP000662466"/>
    </source>
</evidence>
<dbReference type="AlphaFoldDB" id="A0A8H6QDE5"/>
<sequence length="82" mass="8672">MLQTQHRRISSRLSSQRDPSILHLSLRALETPLNLRDKVEVPIESGFRGQLAALQVGGWVADAGTLRPELVAAGAGEGAGSG</sequence>
<accession>A0A8H6QDE5</accession>
<evidence type="ECO:0000313" key="1">
    <source>
        <dbReference type="EMBL" id="KAF7169942.1"/>
    </source>
</evidence>
<gene>
    <name evidence="1" type="ORF">CNMCM6106_004800</name>
</gene>
<reference evidence="1" key="1">
    <citation type="submission" date="2020-06" db="EMBL/GenBank/DDBJ databases">
        <title>Draft genome sequences of strains closely related to Aspergillus parafelis and Aspergillus hiratsukae.</title>
        <authorList>
            <person name="Dos Santos R.A.C."/>
            <person name="Rivero-Menendez O."/>
            <person name="Steenwyk J.L."/>
            <person name="Mead M.E."/>
            <person name="Goldman G.H."/>
            <person name="Alastruey-Izquierdo A."/>
            <person name="Rokas A."/>
        </authorList>
    </citation>
    <scope>NUCLEOTIDE SEQUENCE</scope>
    <source>
        <strain evidence="1">CNM-CM6106</strain>
    </source>
</reference>
<organism evidence="1 2">
    <name type="scientific">Aspergillus hiratsukae</name>
    <dbReference type="NCBI Taxonomy" id="1194566"/>
    <lineage>
        <taxon>Eukaryota</taxon>
        <taxon>Fungi</taxon>
        <taxon>Dikarya</taxon>
        <taxon>Ascomycota</taxon>
        <taxon>Pezizomycotina</taxon>
        <taxon>Eurotiomycetes</taxon>
        <taxon>Eurotiomycetidae</taxon>
        <taxon>Eurotiales</taxon>
        <taxon>Aspergillaceae</taxon>
        <taxon>Aspergillus</taxon>
        <taxon>Aspergillus subgen. Fumigati</taxon>
    </lineage>
</organism>
<proteinExistence type="predicted"/>